<keyword evidence="4 6" id="KW-0694">RNA-binding</keyword>
<feature type="region of interest" description="Disordered" evidence="7">
    <location>
        <begin position="30"/>
        <end position="49"/>
    </location>
</feature>
<organism evidence="9 10">
    <name type="scientific">Priapulus caudatus</name>
    <name type="common">Priapulid worm</name>
    <dbReference type="NCBI Taxonomy" id="37621"/>
    <lineage>
        <taxon>Eukaryota</taxon>
        <taxon>Metazoa</taxon>
        <taxon>Ecdysozoa</taxon>
        <taxon>Scalidophora</taxon>
        <taxon>Priapulida</taxon>
        <taxon>Priapulimorpha</taxon>
        <taxon>Priapulimorphida</taxon>
        <taxon>Priapulidae</taxon>
        <taxon>Priapulus</taxon>
    </lineage>
</organism>
<feature type="domain" description="RRM" evidence="8">
    <location>
        <begin position="52"/>
        <end position="129"/>
    </location>
</feature>
<dbReference type="InterPro" id="IPR000504">
    <property type="entry name" value="RRM_dom"/>
</dbReference>
<dbReference type="PANTHER" id="PTHR12311">
    <property type="entry name" value="ACTIVATOR OF BASAL TRANSCRIPTION 1"/>
    <property type="match status" value="1"/>
</dbReference>
<feature type="compositionally biased region" description="Basic and acidic residues" evidence="7">
    <location>
        <begin position="213"/>
        <end position="222"/>
    </location>
</feature>
<dbReference type="InterPro" id="IPR039119">
    <property type="entry name" value="ABT1/Esf2"/>
</dbReference>
<name>A0ABM1EVP2_PRICU</name>
<keyword evidence="9" id="KW-1185">Reference proteome</keyword>
<evidence type="ECO:0000256" key="3">
    <source>
        <dbReference type="ARBA" id="ARBA00020737"/>
    </source>
</evidence>
<evidence type="ECO:0000256" key="1">
    <source>
        <dbReference type="ARBA" id="ARBA00004604"/>
    </source>
</evidence>
<protein>
    <recommendedName>
        <fullName evidence="3">Activator of basal transcription 1</fullName>
    </recommendedName>
</protein>
<evidence type="ECO:0000256" key="7">
    <source>
        <dbReference type="SAM" id="MobiDB-lite"/>
    </source>
</evidence>
<feature type="region of interest" description="Disordered" evidence="7">
    <location>
        <begin position="1"/>
        <end position="25"/>
    </location>
</feature>
<comment type="subcellular location">
    <subcellularLocation>
        <location evidence="1">Nucleus</location>
        <location evidence="1">Nucleolus</location>
    </subcellularLocation>
</comment>
<evidence type="ECO:0000256" key="2">
    <source>
        <dbReference type="ARBA" id="ARBA00005819"/>
    </source>
</evidence>
<evidence type="ECO:0000259" key="8">
    <source>
        <dbReference type="PROSITE" id="PS50102"/>
    </source>
</evidence>
<evidence type="ECO:0000313" key="10">
    <source>
        <dbReference type="RefSeq" id="XP_014676263.1"/>
    </source>
</evidence>
<evidence type="ECO:0000256" key="4">
    <source>
        <dbReference type="ARBA" id="ARBA00022884"/>
    </source>
</evidence>
<dbReference type="Pfam" id="PF00076">
    <property type="entry name" value="RRM_1"/>
    <property type="match status" value="1"/>
</dbReference>
<dbReference type="Proteomes" id="UP000695022">
    <property type="component" value="Unplaced"/>
</dbReference>
<reference evidence="10" key="1">
    <citation type="submission" date="2025-08" db="UniProtKB">
        <authorList>
            <consortium name="RefSeq"/>
        </authorList>
    </citation>
    <scope>IDENTIFICATION</scope>
</reference>
<dbReference type="Gene3D" id="3.30.70.330">
    <property type="match status" value="1"/>
</dbReference>
<dbReference type="PANTHER" id="PTHR12311:SF7">
    <property type="entry name" value="ACTIVATOR OF BASAL TRANSCRIPTION 1"/>
    <property type="match status" value="1"/>
</dbReference>
<dbReference type="PROSITE" id="PS50102">
    <property type="entry name" value="RRM"/>
    <property type="match status" value="1"/>
</dbReference>
<feature type="compositionally biased region" description="Polar residues" evidence="7">
    <location>
        <begin position="10"/>
        <end position="20"/>
    </location>
</feature>
<gene>
    <name evidence="10" type="primary">LOC106816212</name>
</gene>
<dbReference type="GeneID" id="106816212"/>
<keyword evidence="5" id="KW-0539">Nucleus</keyword>
<dbReference type="InterPro" id="IPR012677">
    <property type="entry name" value="Nucleotide-bd_a/b_plait_sf"/>
</dbReference>
<proteinExistence type="inferred from homology"/>
<comment type="similarity">
    <text evidence="2">Belongs to the ESF2/ABP1 family.</text>
</comment>
<evidence type="ECO:0000256" key="5">
    <source>
        <dbReference type="ARBA" id="ARBA00023242"/>
    </source>
</evidence>
<evidence type="ECO:0000256" key="6">
    <source>
        <dbReference type="PROSITE-ProRule" id="PRU00176"/>
    </source>
</evidence>
<dbReference type="InterPro" id="IPR034353">
    <property type="entry name" value="ABT1/ESF2_RRM"/>
</dbReference>
<accession>A0ABM1EVP2</accession>
<dbReference type="SUPFAM" id="SSF54928">
    <property type="entry name" value="RNA-binding domain, RBD"/>
    <property type="match status" value="1"/>
</dbReference>
<sequence>MDKQEEVSDGENSNASNFISKDSDVQLQEAFDTDTYTETVPRKKNKKPKEPGILYITSVPPFMTVKRIREIFDKIGNVGRIFLQPDERPGPKRGRRGKRFTEGWVEFDDKRRAKRVATTLNNTLIGGRKRSRHHDMLWSLKYLPKFKWGHLSERLAYEKAVHVQRLRTEVAQAKREATAFATNVEKGRQLSAHERRAAARGDAWEERRVDVAQRATDEEVRETRRRRRKGEKAKRKPRGGDGELLRSIFS</sequence>
<dbReference type="InterPro" id="IPR035979">
    <property type="entry name" value="RBD_domain_sf"/>
</dbReference>
<feature type="compositionally biased region" description="Basic residues" evidence="7">
    <location>
        <begin position="223"/>
        <end position="237"/>
    </location>
</feature>
<feature type="region of interest" description="Disordered" evidence="7">
    <location>
        <begin position="213"/>
        <end position="250"/>
    </location>
</feature>
<dbReference type="RefSeq" id="XP_014676263.1">
    <property type="nucleotide sequence ID" value="XM_014820777.1"/>
</dbReference>
<dbReference type="CDD" id="cd12263">
    <property type="entry name" value="RRM_ABT1_like"/>
    <property type="match status" value="1"/>
</dbReference>
<evidence type="ECO:0000313" key="9">
    <source>
        <dbReference type="Proteomes" id="UP000695022"/>
    </source>
</evidence>